<protein>
    <submittedName>
        <fullName evidence="1">Uncharacterized protein</fullName>
    </submittedName>
</protein>
<keyword evidence="2" id="KW-1185">Reference proteome</keyword>
<dbReference type="EMBL" id="JAHXDN010000002">
    <property type="protein sequence ID" value="MBW4707380.1"/>
    <property type="molecule type" value="Genomic_DNA"/>
</dbReference>
<reference evidence="1" key="1">
    <citation type="submission" date="2021-07" db="EMBL/GenBank/DDBJ databases">
        <title>Roseobacter insulae sp. nov., isolated from a tidal flat.</title>
        <authorList>
            <person name="Park S."/>
            <person name="Yoon J.-H."/>
        </authorList>
    </citation>
    <scope>NUCLEOTIDE SEQUENCE</scope>
    <source>
        <strain evidence="1">YSTF-M11</strain>
    </source>
</reference>
<accession>A0A9X1FUK0</accession>
<gene>
    <name evidence="1" type="ORF">KX928_06240</name>
</gene>
<dbReference type="AlphaFoldDB" id="A0A9X1FUK0"/>
<comment type="caution">
    <text evidence="1">The sequence shown here is derived from an EMBL/GenBank/DDBJ whole genome shotgun (WGS) entry which is preliminary data.</text>
</comment>
<dbReference type="RefSeq" id="WP_219500200.1">
    <property type="nucleotide sequence ID" value="NZ_JAHXDN010000002.1"/>
</dbReference>
<organism evidence="1 2">
    <name type="scientific">Roseobacter insulae</name>
    <dbReference type="NCBI Taxonomy" id="2859783"/>
    <lineage>
        <taxon>Bacteria</taxon>
        <taxon>Pseudomonadati</taxon>
        <taxon>Pseudomonadota</taxon>
        <taxon>Alphaproteobacteria</taxon>
        <taxon>Rhodobacterales</taxon>
        <taxon>Roseobacteraceae</taxon>
        <taxon>Roseobacter</taxon>
    </lineage>
</organism>
<sequence>MEGTRFKLFPQPQFLDSYAEPETVVVSSVAGSLGPGPSDDRMYTIFPIGKKQPYGISPDGSDVQAPPWSGDVEAPAVPDADGHFDYLEPGTPQFETAHLFGTVRFVMDIWEDYFGRVIPWQSDKTHDRLELTILPSLENAYSGYGFIEMGGDRKNGGYKPFSLNFDVIAHELGHAIIYSEVGVPDPQNVTGEYFGFHESAADLVALVSSLHFNSLVDLLLENTRGNLYMLNAVNRIAELSDNKQIRIAANDKRLGEFAKGWVKEHHLSQPLTGAFFDILVDLFHEMLLDYGAISPEMEDLSDQLLATSEYAPVMQELFDDAYAAHPEKFKMALLDARDILGTYLADTWQKINRRDLNFVDVAEIFLEVDQEHTGGRFERLIRGNFDLRDIGFVEVGPQLEPLGKDSHANSVRTMVPMD</sequence>
<dbReference type="Proteomes" id="UP001138661">
    <property type="component" value="Unassembled WGS sequence"/>
</dbReference>
<evidence type="ECO:0000313" key="1">
    <source>
        <dbReference type="EMBL" id="MBW4707380.1"/>
    </source>
</evidence>
<name>A0A9X1FUK0_9RHOB</name>
<proteinExistence type="predicted"/>
<evidence type="ECO:0000313" key="2">
    <source>
        <dbReference type="Proteomes" id="UP001138661"/>
    </source>
</evidence>